<evidence type="ECO:0000256" key="1">
    <source>
        <dbReference type="SAM" id="Coils"/>
    </source>
</evidence>
<dbReference type="Pfam" id="PF15818">
    <property type="entry name" value="CCDC73"/>
    <property type="match status" value="2"/>
</dbReference>
<feature type="region of interest" description="Disordered" evidence="2">
    <location>
        <begin position="386"/>
        <end position="408"/>
    </location>
</feature>
<feature type="coiled-coil region" evidence="1">
    <location>
        <begin position="235"/>
        <end position="315"/>
    </location>
</feature>
<dbReference type="Proteomes" id="UP001230051">
    <property type="component" value="Unassembled WGS sequence"/>
</dbReference>
<sequence>MSDRPTDVRLLDLKEAKQFEMNCKMDFDTDNNFSDSQMMSFRNREDREAAEPCSVYNIQDSADTVISVQLLEFKTSVIEVVEELRIRRDAETRFEEQINRLVVEKQELEWQKGKYQLNAELKEKEINGLKEELKSLQEQKLQLQTQAKDNHLIHLSEVEKRYAAITRQCGMIKQAHEKLEQNVEEATRLNKKLMVVNKNQQASIRNLKQETEMNKRLDREYSIIRTEKQEVLNSLQHAQQLLQRQTEVVSKVEAELNALQEKYQVLERDNTLLREKTKEKEDRFLHLTEEHDKSKTNWEKEEEKLHEEILVANNEFKSIKEAYDHLCEQNSLLATCRVQQAEQIQQLESALKTEHCKAGEDLNKENSRISIAIVSELHTQEEEKTCQGKADHTEKVQKKNNKTEDTTSTAVVKEISPDKCTDVSLKEPEKTVNDELPKTDYCVVINVQTADVYAFGSKDTEGAENTCSKADIASPTRKPQGSPDTLAEVPVKGKMLSDSVDALGVSGADTGQQTDSSKHKSGMGESHIVYNMFDKTFTTTIECCKSDFISELSNPEDKPVSSIEYNTVNEELKDSKQEQTECSPESVSQTTARSDKDKQKCSLKELNCCHIVDEGTEMVCKLKQTNQQNPEEMCSTSAVLPASNIPSTADSEEQRGFTNNGNNMCNADKRDDASSCTFPHSRFLKENNNYTDTQSKCQLTVPHNISQNSNLTANTETINLSEENAPYLNQYIIKEDAPETKHNSPDNTAVVLSNTVSETSVPNTSYHSNRIVKEDTTAIEHVLSSNTGVALSNKQDIKMIHTSENCDISIAKAVMHNSLEDSEVEYSTHIEENNPFASVSKGDKDEALKHGNSSSEDKCTNGSPNECHSPTIKRVPDMLNTSSTGVHLCHKRDPREEWKAVAQAFSEFSSTEHESPHLAKLPIPYTSVPSQAVSSSKTGSVGDHLHDPVLIAHNKHETSISASGFENSSPEIDEWDYQQISINDQVSEIEKFLSLERLRRTRKRKVDGSINELEKNATSEL</sequence>
<feature type="compositionally biased region" description="Basic and acidic residues" evidence="2">
    <location>
        <begin position="841"/>
        <end position="859"/>
    </location>
</feature>
<organism evidence="3 4">
    <name type="scientific">Acipenser oxyrinchus oxyrinchus</name>
    <dbReference type="NCBI Taxonomy" id="40147"/>
    <lineage>
        <taxon>Eukaryota</taxon>
        <taxon>Metazoa</taxon>
        <taxon>Chordata</taxon>
        <taxon>Craniata</taxon>
        <taxon>Vertebrata</taxon>
        <taxon>Euteleostomi</taxon>
        <taxon>Actinopterygii</taxon>
        <taxon>Chondrostei</taxon>
        <taxon>Acipenseriformes</taxon>
        <taxon>Acipenseridae</taxon>
        <taxon>Acipenser</taxon>
    </lineage>
</organism>
<dbReference type="PANTHER" id="PTHR28660">
    <property type="entry name" value="COILED-COIL DOMAIN-CONTAINING PROTEIN 73"/>
    <property type="match status" value="1"/>
</dbReference>
<name>A0AAD8G2K7_ACIOX</name>
<feature type="coiled-coil region" evidence="1">
    <location>
        <begin position="91"/>
        <end position="210"/>
    </location>
</feature>
<keyword evidence="1" id="KW-0175">Coiled coil</keyword>
<dbReference type="AlphaFoldDB" id="A0AAD8G2K7"/>
<evidence type="ECO:0000256" key="2">
    <source>
        <dbReference type="SAM" id="MobiDB-lite"/>
    </source>
</evidence>
<feature type="region of interest" description="Disordered" evidence="2">
    <location>
        <begin position="463"/>
        <end position="486"/>
    </location>
</feature>
<dbReference type="InterPro" id="IPR031650">
    <property type="entry name" value="CCDC73"/>
</dbReference>
<evidence type="ECO:0000313" key="4">
    <source>
        <dbReference type="Proteomes" id="UP001230051"/>
    </source>
</evidence>
<feature type="compositionally biased region" description="Polar residues" evidence="2">
    <location>
        <begin position="580"/>
        <end position="592"/>
    </location>
</feature>
<proteinExistence type="predicted"/>
<protein>
    <submittedName>
        <fullName evidence="3">Coiled-coil domain-containing protein 73-like</fullName>
    </submittedName>
</protein>
<feature type="region of interest" description="Disordered" evidence="2">
    <location>
        <begin position="572"/>
        <end position="596"/>
    </location>
</feature>
<gene>
    <name evidence="3" type="primary">Ccdc73</name>
    <name evidence="3" type="ORF">AOXY_G19364</name>
</gene>
<dbReference type="EMBL" id="JAGXEW010000018">
    <property type="protein sequence ID" value="KAK1161734.1"/>
    <property type="molecule type" value="Genomic_DNA"/>
</dbReference>
<keyword evidence="4" id="KW-1185">Reference proteome</keyword>
<accession>A0AAD8G2K7</accession>
<feature type="compositionally biased region" description="Basic and acidic residues" evidence="2">
    <location>
        <begin position="386"/>
        <end position="405"/>
    </location>
</feature>
<reference evidence="3" key="1">
    <citation type="submission" date="2022-02" db="EMBL/GenBank/DDBJ databases">
        <title>Atlantic sturgeon de novo genome assembly.</title>
        <authorList>
            <person name="Stock M."/>
            <person name="Klopp C."/>
            <person name="Guiguen Y."/>
            <person name="Cabau C."/>
            <person name="Parinello H."/>
            <person name="Santidrian Yebra-Pimentel E."/>
            <person name="Kuhl H."/>
            <person name="Dirks R.P."/>
            <person name="Guessner J."/>
            <person name="Wuertz S."/>
            <person name="Du K."/>
            <person name="Schartl M."/>
        </authorList>
    </citation>
    <scope>NUCLEOTIDE SEQUENCE</scope>
    <source>
        <strain evidence="3">STURGEONOMICS-FGT-2020</strain>
        <tissue evidence="3">Whole blood</tissue>
    </source>
</reference>
<feature type="region of interest" description="Disordered" evidence="2">
    <location>
        <begin position="502"/>
        <end position="523"/>
    </location>
</feature>
<feature type="region of interest" description="Disordered" evidence="2">
    <location>
        <begin position="831"/>
        <end position="879"/>
    </location>
</feature>
<dbReference type="PANTHER" id="PTHR28660:SF1">
    <property type="entry name" value="COILED-COIL DOMAIN-CONTAINING PROTEIN 73"/>
    <property type="match status" value="1"/>
</dbReference>
<comment type="caution">
    <text evidence="3">The sequence shown here is derived from an EMBL/GenBank/DDBJ whole genome shotgun (WGS) entry which is preliminary data.</text>
</comment>
<evidence type="ECO:0000313" key="3">
    <source>
        <dbReference type="EMBL" id="KAK1161734.1"/>
    </source>
</evidence>